<name>A0AAW0QHP5_9PEZI</name>
<feature type="compositionally biased region" description="Low complexity" evidence="1">
    <location>
        <begin position="148"/>
        <end position="161"/>
    </location>
</feature>
<dbReference type="Proteomes" id="UP001392437">
    <property type="component" value="Unassembled WGS sequence"/>
</dbReference>
<accession>A0AAW0QHP5</accession>
<dbReference type="EMBL" id="JAQQWP010000008">
    <property type="protein sequence ID" value="KAK8104979.1"/>
    <property type="molecule type" value="Genomic_DNA"/>
</dbReference>
<feature type="region of interest" description="Disordered" evidence="1">
    <location>
        <begin position="128"/>
        <end position="161"/>
    </location>
</feature>
<reference evidence="2 3" key="1">
    <citation type="submission" date="2023-01" db="EMBL/GenBank/DDBJ databases">
        <title>Analysis of 21 Apiospora genomes using comparative genomics revels a genus with tremendous synthesis potential of carbohydrate active enzymes and secondary metabolites.</title>
        <authorList>
            <person name="Sorensen T."/>
        </authorList>
    </citation>
    <scope>NUCLEOTIDE SEQUENCE [LARGE SCALE GENOMIC DNA]</scope>
    <source>
        <strain evidence="2 3">CBS 117206</strain>
    </source>
</reference>
<evidence type="ECO:0000313" key="2">
    <source>
        <dbReference type="EMBL" id="KAK8104979.1"/>
    </source>
</evidence>
<dbReference type="AlphaFoldDB" id="A0AAW0QHP5"/>
<sequence>MPSRLISREDIYSEILSYNLPLFTPQHFQEHTYIPTRNGPTLPLRLLPMPEPGAAARARSRSRPLLAIVVVLALPPPLSHHHQPLCLVCENARLWSKTSPTYRGCLCVCKCKLERAPGSLQCQDCREENGKNRRRHRVHGRPKEAEEQQATVAEETGGSSP</sequence>
<evidence type="ECO:0000256" key="1">
    <source>
        <dbReference type="SAM" id="MobiDB-lite"/>
    </source>
</evidence>
<comment type="caution">
    <text evidence="2">The sequence shown here is derived from an EMBL/GenBank/DDBJ whole genome shotgun (WGS) entry which is preliminary data.</text>
</comment>
<protein>
    <submittedName>
        <fullName evidence="2">Uncharacterized protein</fullName>
    </submittedName>
</protein>
<proteinExistence type="predicted"/>
<keyword evidence="3" id="KW-1185">Reference proteome</keyword>
<organism evidence="2 3">
    <name type="scientific">Apiospora kogelbergensis</name>
    <dbReference type="NCBI Taxonomy" id="1337665"/>
    <lineage>
        <taxon>Eukaryota</taxon>
        <taxon>Fungi</taxon>
        <taxon>Dikarya</taxon>
        <taxon>Ascomycota</taxon>
        <taxon>Pezizomycotina</taxon>
        <taxon>Sordariomycetes</taxon>
        <taxon>Xylariomycetidae</taxon>
        <taxon>Amphisphaeriales</taxon>
        <taxon>Apiosporaceae</taxon>
        <taxon>Apiospora</taxon>
    </lineage>
</organism>
<gene>
    <name evidence="2" type="ORF">PG999_008338</name>
</gene>
<evidence type="ECO:0000313" key="3">
    <source>
        <dbReference type="Proteomes" id="UP001392437"/>
    </source>
</evidence>